<dbReference type="Proteomes" id="UP000199161">
    <property type="component" value="Unassembled WGS sequence"/>
</dbReference>
<sequence>MVQTGETPARADDEEALEEVHEVTSGQTVYDEDGNVLGRVRSFEQSGFFVTTREGAEAMSIEHARSGHEFGEAHLMWRCMECGEMGGITADLPDECPNCQTGREDLMYWTED</sequence>
<dbReference type="InterPro" id="IPR055554">
    <property type="entry name" value="DUF7130"/>
</dbReference>
<evidence type="ECO:0000256" key="1">
    <source>
        <dbReference type="SAM" id="MobiDB-lite"/>
    </source>
</evidence>
<name>A0A1I1HRZ8_NATHA</name>
<keyword evidence="4" id="KW-1185">Reference proteome</keyword>
<dbReference type="SUPFAM" id="SSF57802">
    <property type="entry name" value="Rubredoxin-like"/>
    <property type="match status" value="1"/>
</dbReference>
<organism evidence="3 4">
    <name type="scientific">Natronobacterium haloterrestre</name>
    <name type="common">Halobiforma haloterrestris</name>
    <dbReference type="NCBI Taxonomy" id="148448"/>
    <lineage>
        <taxon>Archaea</taxon>
        <taxon>Methanobacteriati</taxon>
        <taxon>Methanobacteriota</taxon>
        <taxon>Stenosarchaea group</taxon>
        <taxon>Halobacteria</taxon>
        <taxon>Halobacteriales</taxon>
        <taxon>Natrialbaceae</taxon>
        <taxon>Natronobacterium</taxon>
    </lineage>
</organism>
<feature type="domain" description="DUF7130" evidence="2">
    <location>
        <begin position="25"/>
        <end position="112"/>
    </location>
</feature>
<evidence type="ECO:0000313" key="4">
    <source>
        <dbReference type="Proteomes" id="UP000199161"/>
    </source>
</evidence>
<dbReference type="RefSeq" id="WP_089788481.1">
    <property type="nucleotide sequence ID" value="NZ_FOKW01000006.1"/>
</dbReference>
<dbReference type="EMBL" id="FOKW01000006">
    <property type="protein sequence ID" value="SFC26646.1"/>
    <property type="molecule type" value="Genomic_DNA"/>
</dbReference>
<evidence type="ECO:0000259" key="2">
    <source>
        <dbReference type="Pfam" id="PF23458"/>
    </source>
</evidence>
<feature type="region of interest" description="Disordered" evidence="1">
    <location>
        <begin position="1"/>
        <end position="26"/>
    </location>
</feature>
<accession>A0A1I1HRZ8</accession>
<dbReference type="OrthoDB" id="45654at2157"/>
<dbReference type="Pfam" id="PF23458">
    <property type="entry name" value="DUF7130"/>
    <property type="match status" value="1"/>
</dbReference>
<proteinExistence type="predicted"/>
<evidence type="ECO:0000313" key="3">
    <source>
        <dbReference type="EMBL" id="SFC26646.1"/>
    </source>
</evidence>
<dbReference type="AlphaFoldDB" id="A0A1I1HRZ8"/>
<reference evidence="4" key="1">
    <citation type="submission" date="2016-10" db="EMBL/GenBank/DDBJ databases">
        <authorList>
            <person name="Varghese N."/>
            <person name="Submissions S."/>
        </authorList>
    </citation>
    <scope>NUCLEOTIDE SEQUENCE [LARGE SCALE GENOMIC DNA]</scope>
    <source>
        <strain evidence="4">DSM 13078</strain>
    </source>
</reference>
<gene>
    <name evidence="3" type="ORF">SAMN05444422_106137</name>
</gene>
<protein>
    <recommendedName>
        <fullName evidence="2">DUF7130 domain-containing protein</fullName>
    </recommendedName>
</protein>